<evidence type="ECO:0000313" key="2">
    <source>
        <dbReference type="EMBL" id="SFV33119.1"/>
    </source>
</evidence>
<dbReference type="NCBIfam" id="TIGR03519">
    <property type="entry name" value="T9SS_PorP_fam"/>
    <property type="match status" value="1"/>
</dbReference>
<dbReference type="EMBL" id="FPCJ01000001">
    <property type="protein sequence ID" value="SFV33119.1"/>
    <property type="molecule type" value="Genomic_DNA"/>
</dbReference>
<keyword evidence="1" id="KW-1133">Transmembrane helix</keyword>
<dbReference type="RefSeq" id="WP_092459563.1">
    <property type="nucleotide sequence ID" value="NZ_FPCJ01000001.1"/>
</dbReference>
<feature type="transmembrane region" description="Helical" evidence="1">
    <location>
        <begin position="21"/>
        <end position="40"/>
    </location>
</feature>
<name>A0A1I7NEP8_9BACT</name>
<dbReference type="Pfam" id="PF11751">
    <property type="entry name" value="PorP_SprF"/>
    <property type="match status" value="1"/>
</dbReference>
<organism evidence="2 3">
    <name type="scientific">Thermoflavifilum thermophilum</name>
    <dbReference type="NCBI Taxonomy" id="1393122"/>
    <lineage>
        <taxon>Bacteria</taxon>
        <taxon>Pseudomonadati</taxon>
        <taxon>Bacteroidota</taxon>
        <taxon>Chitinophagia</taxon>
        <taxon>Chitinophagales</taxon>
        <taxon>Chitinophagaceae</taxon>
        <taxon>Thermoflavifilum</taxon>
    </lineage>
</organism>
<gene>
    <name evidence="2" type="ORF">SAMN05660895_1563</name>
</gene>
<dbReference type="STRING" id="1393122.SAMN05660895_1563"/>
<proteinExistence type="predicted"/>
<dbReference type="Proteomes" id="UP000199537">
    <property type="component" value="Unassembled WGS sequence"/>
</dbReference>
<evidence type="ECO:0000313" key="3">
    <source>
        <dbReference type="Proteomes" id="UP000199537"/>
    </source>
</evidence>
<reference evidence="3" key="1">
    <citation type="submission" date="2016-10" db="EMBL/GenBank/DDBJ databases">
        <authorList>
            <person name="Varghese N."/>
            <person name="Submissions S."/>
        </authorList>
    </citation>
    <scope>NUCLEOTIDE SEQUENCE [LARGE SCALE GENOMIC DNA]</scope>
    <source>
        <strain evidence="3">DSM 14807</strain>
    </source>
</reference>
<protein>
    <submittedName>
        <fullName evidence="2">Type IX secretion system membrane protein, PorP/SprF family</fullName>
    </submittedName>
</protein>
<keyword evidence="3" id="KW-1185">Reference proteome</keyword>
<dbReference type="InterPro" id="IPR019861">
    <property type="entry name" value="PorP/SprF_Bacteroidetes"/>
</dbReference>
<dbReference type="AlphaFoldDB" id="A0A1I7NEP8"/>
<accession>A0A1I7NEP8</accession>
<evidence type="ECO:0000256" key="1">
    <source>
        <dbReference type="SAM" id="Phobius"/>
    </source>
</evidence>
<dbReference type="OrthoDB" id="1186563at2"/>
<keyword evidence="1" id="KW-0472">Membrane</keyword>
<keyword evidence="1" id="KW-0812">Transmembrane</keyword>
<sequence length="359" mass="40238">MNTRIKCRYLFRLSRGGLCRSFVQSLWGIVLVLFTEHIHAQDLHFSQYFSAPLLTNPANTGFIPDANYRLGVDYRDQWTTIPVPYRTMSAFGDAQLLRNRLTYGWLGVGGVVLQDVAGSGDLTSTKVYASLAYHQLLGLGSLLSAGFNVGYARKSINLSKLTFDDQWNGKFFDASLPTNEYSAITQTSVSYMDLQAGLNYAYFPNDHIYLNLGFSAQHLNTPRETFYNGDNRIPRRYIGFVNASIQVSSQIIINPNGYYSLQSGAHELVAGGYLQVNLSGDGAQQLLGGIYYRFGDALIPMVGYQLNNLRLMFSYDATVSSLGSNIQHNGAYEVSLIYQGLYQNGTYRREEKKFRCPSF</sequence>